<feature type="region of interest" description="Disordered" evidence="2">
    <location>
        <begin position="237"/>
        <end position="306"/>
    </location>
</feature>
<feature type="coiled-coil region" evidence="1">
    <location>
        <begin position="5"/>
        <end position="39"/>
    </location>
</feature>
<evidence type="ECO:0000256" key="2">
    <source>
        <dbReference type="SAM" id="MobiDB-lite"/>
    </source>
</evidence>
<dbReference type="Proteomes" id="UP000279833">
    <property type="component" value="Unassembled WGS sequence"/>
</dbReference>
<dbReference type="InterPro" id="IPR052993">
    <property type="entry name" value="CFA-57"/>
</dbReference>
<name>A0A183JDQ3_9TREM</name>
<dbReference type="PANTHER" id="PTHR32215">
    <property type="entry name" value="CILIA- AND FLAGELLA-ASSOCIATED PROTEIN 57"/>
    <property type="match status" value="1"/>
</dbReference>
<protein>
    <submittedName>
        <fullName evidence="5">DUF4201 domain-containing protein</fullName>
    </submittedName>
</protein>
<evidence type="ECO:0000313" key="3">
    <source>
        <dbReference type="EMBL" id="VDO63978.1"/>
    </source>
</evidence>
<feature type="compositionally biased region" description="Polar residues" evidence="2">
    <location>
        <begin position="286"/>
        <end position="297"/>
    </location>
</feature>
<proteinExistence type="predicted"/>
<feature type="compositionally biased region" description="Low complexity" evidence="2">
    <location>
        <begin position="258"/>
        <end position="274"/>
    </location>
</feature>
<dbReference type="WBParaSite" id="SCUD_0000081501-mRNA-1">
    <property type="protein sequence ID" value="SCUD_0000081501-mRNA-1"/>
    <property type="gene ID" value="SCUD_0000081501"/>
</dbReference>
<evidence type="ECO:0000313" key="4">
    <source>
        <dbReference type="Proteomes" id="UP000279833"/>
    </source>
</evidence>
<organism evidence="5">
    <name type="scientific">Schistosoma curassoni</name>
    <dbReference type="NCBI Taxonomy" id="6186"/>
    <lineage>
        <taxon>Eukaryota</taxon>
        <taxon>Metazoa</taxon>
        <taxon>Spiralia</taxon>
        <taxon>Lophotrochozoa</taxon>
        <taxon>Platyhelminthes</taxon>
        <taxon>Trematoda</taxon>
        <taxon>Digenea</taxon>
        <taxon>Strigeidida</taxon>
        <taxon>Schistosomatoidea</taxon>
        <taxon>Schistosomatidae</taxon>
        <taxon>Schistosoma</taxon>
    </lineage>
</organism>
<feature type="compositionally biased region" description="Pro residues" evidence="2">
    <location>
        <begin position="247"/>
        <end position="257"/>
    </location>
</feature>
<evidence type="ECO:0000313" key="5">
    <source>
        <dbReference type="WBParaSite" id="SCUD_0000081501-mRNA-1"/>
    </source>
</evidence>
<feature type="coiled-coil region" evidence="1">
    <location>
        <begin position="126"/>
        <end position="160"/>
    </location>
</feature>
<gene>
    <name evidence="3" type="ORF">SCUD_LOCUS816</name>
</gene>
<reference evidence="3 4" key="2">
    <citation type="submission" date="2018-11" db="EMBL/GenBank/DDBJ databases">
        <authorList>
            <consortium name="Pathogen Informatics"/>
        </authorList>
    </citation>
    <scope>NUCLEOTIDE SEQUENCE [LARGE SCALE GENOMIC DNA]</scope>
    <source>
        <strain evidence="3">Dakar</strain>
        <strain evidence="4">Dakar, Senegal</strain>
    </source>
</reference>
<keyword evidence="4" id="KW-1185">Reference proteome</keyword>
<accession>A0A183JDQ3</accession>
<reference evidence="5" key="1">
    <citation type="submission" date="2016-06" db="UniProtKB">
        <authorList>
            <consortium name="WormBaseParasite"/>
        </authorList>
    </citation>
    <scope>IDENTIFICATION</scope>
</reference>
<sequence length="306" mass="35203">MEAELQRFHKQNDQLEINITELKQKYKSVENELKLERQSTRDVESLVRRLKTDLFNVVGLIQEPKQLKAGILALYKKHIHEDMAVDATADADIQKEFFRQREHLERSVAGLRKKLARDSEVHRSDYVRIMQENVTLIQEIDNLRTELKLSRNHINDLEALLGFNRKDGNKTKQLLIQLNKSHSNSTLLETDYEQAKRILKAQQLFINTLQMKLDQSIQSNNNNNTNDLLKELQSAAYSIQTKSSSSSPPPPPPPPPITTIMTTTVTTETTQSRPYCSSMILPPINDHNNNNKSITDITDQKTFESD</sequence>
<dbReference type="STRING" id="6186.A0A183JDQ3"/>
<evidence type="ECO:0000256" key="1">
    <source>
        <dbReference type="SAM" id="Coils"/>
    </source>
</evidence>
<dbReference type="EMBL" id="UZAK01000601">
    <property type="protein sequence ID" value="VDO63978.1"/>
    <property type="molecule type" value="Genomic_DNA"/>
</dbReference>
<dbReference type="AlphaFoldDB" id="A0A183JDQ3"/>
<keyword evidence="1" id="KW-0175">Coiled coil</keyword>
<dbReference type="PANTHER" id="PTHR32215:SF0">
    <property type="entry name" value="CILIA- AND FLAGELLA-ASSOCIATED PROTEIN 57"/>
    <property type="match status" value="1"/>
</dbReference>